<keyword evidence="1" id="KW-0812">Transmembrane</keyword>
<protein>
    <submittedName>
        <fullName evidence="2">Uncharacterized protein</fullName>
    </submittedName>
</protein>
<keyword evidence="3" id="KW-1185">Reference proteome</keyword>
<proteinExistence type="predicted"/>
<comment type="caution">
    <text evidence="2">The sequence shown here is derived from an EMBL/GenBank/DDBJ whole genome shotgun (WGS) entry which is preliminary data.</text>
</comment>
<evidence type="ECO:0000256" key="1">
    <source>
        <dbReference type="SAM" id="Phobius"/>
    </source>
</evidence>
<dbReference type="Proteomes" id="UP000655588">
    <property type="component" value="Unassembled WGS sequence"/>
</dbReference>
<organism evidence="2 3">
    <name type="scientific">Frieseomelitta varia</name>
    <dbReference type="NCBI Taxonomy" id="561572"/>
    <lineage>
        <taxon>Eukaryota</taxon>
        <taxon>Metazoa</taxon>
        <taxon>Ecdysozoa</taxon>
        <taxon>Arthropoda</taxon>
        <taxon>Hexapoda</taxon>
        <taxon>Insecta</taxon>
        <taxon>Pterygota</taxon>
        <taxon>Neoptera</taxon>
        <taxon>Endopterygota</taxon>
        <taxon>Hymenoptera</taxon>
        <taxon>Apocrita</taxon>
        <taxon>Aculeata</taxon>
        <taxon>Apoidea</taxon>
        <taxon>Anthophila</taxon>
        <taxon>Apidae</taxon>
        <taxon>Frieseomelitta</taxon>
    </lineage>
</organism>
<evidence type="ECO:0000313" key="3">
    <source>
        <dbReference type="Proteomes" id="UP000655588"/>
    </source>
</evidence>
<feature type="transmembrane region" description="Helical" evidence="1">
    <location>
        <begin position="12"/>
        <end position="31"/>
    </location>
</feature>
<evidence type="ECO:0000313" key="2">
    <source>
        <dbReference type="EMBL" id="KAF3425092.1"/>
    </source>
</evidence>
<reference evidence="2" key="1">
    <citation type="submission" date="2019-11" db="EMBL/GenBank/DDBJ databases">
        <title>The nuclear and mitochondrial genomes of Frieseomelitta varia - a highly eusocial stingless bee (Meliponini) with a permanently sterile worker caste.</title>
        <authorList>
            <person name="Freitas F.C.P."/>
            <person name="Lourenco A.P."/>
            <person name="Nunes F.M.F."/>
            <person name="Paschoal A.R."/>
            <person name="Abreu F.C.P."/>
            <person name="Barbin F.O."/>
            <person name="Bataglia L."/>
            <person name="Cardoso-Junior C.A.M."/>
            <person name="Cervoni M.S."/>
            <person name="Silva S.R."/>
            <person name="Dalarmi F."/>
            <person name="Del Lama M.A."/>
            <person name="Depintor T.S."/>
            <person name="Ferreira K.M."/>
            <person name="Goria P.S."/>
            <person name="Jaskot M.C."/>
            <person name="Lago D.C."/>
            <person name="Luna-Lucena D."/>
            <person name="Moda L.M."/>
            <person name="Nascimento L."/>
            <person name="Pedrino M."/>
            <person name="Rabico F.O."/>
            <person name="Sanches F.C."/>
            <person name="Santos D.E."/>
            <person name="Santos C.G."/>
            <person name="Vieira J."/>
            <person name="Lopes T.F."/>
            <person name="Barchuk A.R."/>
            <person name="Hartfelder K."/>
            <person name="Simoes Z.L.P."/>
            <person name="Bitondi M.M.G."/>
            <person name="Pinheiro D.G."/>
        </authorList>
    </citation>
    <scope>NUCLEOTIDE SEQUENCE</scope>
    <source>
        <strain evidence="2">USP_RPSP 00005682</strain>
        <tissue evidence="2">Whole individual</tissue>
    </source>
</reference>
<sequence length="99" mass="10447">MTFRFSNFTKNMFAHCIICKLVFFLEGLPALKSYYSLENDLLVFTANAAAASYVTPYTYATLPGAAAGLPAAAAAAATAAGAAFPGLPYQTTPQEARLQ</sequence>
<keyword evidence="1" id="KW-0472">Membrane</keyword>
<dbReference type="EMBL" id="WNWW01000418">
    <property type="protein sequence ID" value="KAF3425092.1"/>
    <property type="molecule type" value="Genomic_DNA"/>
</dbReference>
<accession>A0A833S8D2</accession>
<keyword evidence="1" id="KW-1133">Transmembrane helix</keyword>
<name>A0A833S8D2_9HYME</name>
<gene>
    <name evidence="2" type="ORF">E2986_12811</name>
</gene>
<dbReference type="AlphaFoldDB" id="A0A833S8D2"/>